<comment type="caution">
    <text evidence="1">The sequence shown here is derived from an EMBL/GenBank/DDBJ whole genome shotgun (WGS) entry which is preliminary data.</text>
</comment>
<gene>
    <name evidence="1" type="ORF">H1S01_10165</name>
</gene>
<evidence type="ECO:0000313" key="2">
    <source>
        <dbReference type="Proteomes" id="UP000617402"/>
    </source>
</evidence>
<accession>A0ABR7T263</accession>
<reference evidence="1 2" key="1">
    <citation type="submission" date="2020-07" db="EMBL/GenBank/DDBJ databases">
        <title>Draft whole-genome sequence of Heliobacterium chlorum DSM 3682, type strain.</title>
        <authorList>
            <person name="Kyndt J.A."/>
            <person name="Meyer T.E."/>
            <person name="Imhoff J.F."/>
        </authorList>
    </citation>
    <scope>NUCLEOTIDE SEQUENCE [LARGE SCALE GENOMIC DNA]</scope>
    <source>
        <strain evidence="1 2">DSM 3682</strain>
    </source>
</reference>
<evidence type="ECO:0000313" key="1">
    <source>
        <dbReference type="EMBL" id="MBC9784873.1"/>
    </source>
</evidence>
<protein>
    <submittedName>
        <fullName evidence="1">Uncharacterized protein</fullName>
    </submittedName>
</protein>
<sequence>MLFVMITKVQRRLRTFVRVLVVLLVLALLIPSLFTINERYAAVPKEERPTGQPLRVEEPQLLDQFVIKWKEWTEKKP</sequence>
<dbReference type="RefSeq" id="WP_188040222.1">
    <property type="nucleotide sequence ID" value="NZ_JACVHF010000009.1"/>
</dbReference>
<organism evidence="1 2">
    <name type="scientific">Heliobacterium chlorum</name>
    <dbReference type="NCBI Taxonomy" id="2698"/>
    <lineage>
        <taxon>Bacteria</taxon>
        <taxon>Bacillati</taxon>
        <taxon>Bacillota</taxon>
        <taxon>Clostridia</taxon>
        <taxon>Eubacteriales</taxon>
        <taxon>Heliobacteriaceae</taxon>
        <taxon>Heliobacterium</taxon>
    </lineage>
</organism>
<name>A0ABR7T263_HELCL</name>
<proteinExistence type="predicted"/>
<keyword evidence="2" id="KW-1185">Reference proteome</keyword>
<dbReference type="Proteomes" id="UP000617402">
    <property type="component" value="Unassembled WGS sequence"/>
</dbReference>
<dbReference type="EMBL" id="JACVHF010000009">
    <property type="protein sequence ID" value="MBC9784873.1"/>
    <property type="molecule type" value="Genomic_DNA"/>
</dbReference>